<evidence type="ECO:0000256" key="1">
    <source>
        <dbReference type="ARBA" id="ARBA00004496"/>
    </source>
</evidence>
<protein>
    <submittedName>
        <fullName evidence="6">Uncharacterized protein</fullName>
    </submittedName>
</protein>
<sequence>MQGGRRNGDMSFFSDPFGSKSGRNVFSSFFDRDPFDDPFFTRPFGSASILGPEGFFGRQNGFIDDQEYEVPQSVRRGPVIEELPDDNEDGRNESSQEPIVEDPDDDQGNTEQRTQRQRGNQSVYQGTNNSYPRQSSSQTFSFQSSKVTYGGQNGAYYTSSTTISPRKESSGDLLLHLPRIASLPQFFIHASDELAMRNDPTGTVGGT</sequence>
<feature type="compositionally biased region" description="Polar residues" evidence="5">
    <location>
        <begin position="109"/>
        <end position="133"/>
    </location>
</feature>
<name>A9P1E6_PICSI</name>
<dbReference type="OMA" id="QNQIATR"/>
<organism evidence="6">
    <name type="scientific">Picea sitchensis</name>
    <name type="common">Sitka spruce</name>
    <name type="synonym">Pinus sitchensis</name>
    <dbReference type="NCBI Taxonomy" id="3332"/>
    <lineage>
        <taxon>Eukaryota</taxon>
        <taxon>Viridiplantae</taxon>
        <taxon>Streptophyta</taxon>
        <taxon>Embryophyta</taxon>
        <taxon>Tracheophyta</taxon>
        <taxon>Spermatophyta</taxon>
        <taxon>Pinopsida</taxon>
        <taxon>Pinidae</taxon>
        <taxon>Conifers I</taxon>
        <taxon>Pinales</taxon>
        <taxon>Pinaceae</taxon>
        <taxon>Picea</taxon>
    </lineage>
</organism>
<evidence type="ECO:0000256" key="5">
    <source>
        <dbReference type="SAM" id="MobiDB-lite"/>
    </source>
</evidence>
<evidence type="ECO:0000256" key="3">
    <source>
        <dbReference type="ARBA" id="ARBA00022490"/>
    </source>
</evidence>
<feature type="compositionally biased region" description="Acidic residues" evidence="5">
    <location>
        <begin position="99"/>
        <end position="108"/>
    </location>
</feature>
<keyword evidence="3" id="KW-0963">Cytoplasm</keyword>
<accession>A9P1E6</accession>
<dbReference type="GO" id="GO:0005737">
    <property type="term" value="C:cytoplasm"/>
    <property type="evidence" value="ECO:0007669"/>
    <property type="project" value="UniProtKB-SubCell"/>
</dbReference>
<dbReference type="PANTHER" id="PTHR13105">
    <property type="entry name" value="MYELOID LEUKEMIA FACTOR"/>
    <property type="match status" value="1"/>
</dbReference>
<feature type="region of interest" description="Disordered" evidence="5">
    <location>
        <begin position="1"/>
        <end position="20"/>
    </location>
</feature>
<feature type="compositionally biased region" description="Low complexity" evidence="5">
    <location>
        <begin position="134"/>
        <end position="143"/>
    </location>
</feature>
<dbReference type="AlphaFoldDB" id="A9P1E6"/>
<comment type="similarity">
    <text evidence="2">Belongs to the MLF family.</text>
</comment>
<feature type="region of interest" description="Disordered" evidence="5">
    <location>
        <begin position="53"/>
        <end position="143"/>
    </location>
</feature>
<evidence type="ECO:0000256" key="4">
    <source>
        <dbReference type="ARBA" id="ARBA00022553"/>
    </source>
</evidence>
<dbReference type="InterPro" id="IPR019376">
    <property type="entry name" value="Myeloid_leukemia_factor"/>
</dbReference>
<evidence type="ECO:0000256" key="2">
    <source>
        <dbReference type="ARBA" id="ARBA00008332"/>
    </source>
</evidence>
<comment type="subcellular location">
    <subcellularLocation>
        <location evidence="1">Cytoplasm</location>
    </subcellularLocation>
</comment>
<keyword evidence="4" id="KW-0597">Phosphoprotein</keyword>
<evidence type="ECO:0000313" key="6">
    <source>
        <dbReference type="EMBL" id="ABK26707.1"/>
    </source>
</evidence>
<dbReference type="EMBL" id="EF087467">
    <property type="protein sequence ID" value="ABK26707.1"/>
    <property type="molecule type" value="mRNA"/>
</dbReference>
<proteinExistence type="evidence at transcript level"/>
<reference evidence="6" key="1">
    <citation type="journal article" date="2008" name="BMC Genomics">
        <title>A conifer genomics resource of 200,000 spruce (Picea spp.) ESTs and 6,464 high-quality, sequence-finished full-length cDNAs for Sitka spruce (Picea sitchensis).</title>
        <authorList>
            <person name="Ralph S.G."/>
            <person name="Chun H.J."/>
            <person name="Kolosova N."/>
            <person name="Cooper D."/>
            <person name="Oddy C."/>
            <person name="Ritland C.E."/>
            <person name="Kirkpatrick R."/>
            <person name="Moore R."/>
            <person name="Barber S."/>
            <person name="Holt R.A."/>
            <person name="Jones S.J."/>
            <person name="Marra M.A."/>
            <person name="Douglas C.J."/>
            <person name="Ritland K."/>
            <person name="Bohlmann J."/>
        </authorList>
    </citation>
    <scope>NUCLEOTIDE SEQUENCE</scope>
    <source>
        <tissue evidence="6">Bark</tissue>
    </source>
</reference>